<reference evidence="5" key="2">
    <citation type="submission" date="2020-09" db="EMBL/GenBank/DDBJ databases">
        <authorList>
            <person name="Sun Q."/>
            <person name="Zhou Y."/>
        </authorList>
    </citation>
    <scope>NUCLEOTIDE SEQUENCE</scope>
    <source>
        <strain evidence="5">CGMCC 1.15179</strain>
    </source>
</reference>
<evidence type="ECO:0000259" key="4">
    <source>
        <dbReference type="SMART" id="SM00797"/>
    </source>
</evidence>
<name>A0A8J2VHQ8_9BACL</name>
<evidence type="ECO:0000256" key="3">
    <source>
        <dbReference type="ARBA" id="ARBA00022840"/>
    </source>
</evidence>
<dbReference type="AlphaFoldDB" id="A0A8J2VHQ8"/>
<dbReference type="SMART" id="SM00797">
    <property type="entry name" value="AHS2"/>
    <property type="match status" value="1"/>
</dbReference>
<dbReference type="GO" id="GO:0005524">
    <property type="term" value="F:ATP binding"/>
    <property type="evidence" value="ECO:0007669"/>
    <property type="project" value="UniProtKB-KW"/>
</dbReference>
<dbReference type="Proteomes" id="UP000625210">
    <property type="component" value="Unassembled WGS sequence"/>
</dbReference>
<dbReference type="InterPro" id="IPR052708">
    <property type="entry name" value="PxpC"/>
</dbReference>
<keyword evidence="1" id="KW-0547">Nucleotide-binding</keyword>
<sequence>MKGSIEVLKPGLMTTVQDLGRFGYQGYGMPVAGAMDSLALQIGNLLVGNARHEAALEITMAGPRLRFQSDTVIAITGAHLNPTVDGNPVTCWKSMRIQQGQVLDFGQPVEGLRAYVAIAGGIAVQPVMGSKSTYLKARVGGFHGRPLKRGDCLPIGTPRRSLDDLSGRWLSREECPRYPRQKKVRVVLGPQEDAFTEEGLRTFLTEVYEVTPQSDRMGYRLRGPKIQHRESADIISDAVAPGAVQVPADGQPIILMADRQTVGGYTVIGTVISVDLPWVAQAAPGTRLLFEAVSVDQAQALAVEREKLLRQLELAGA</sequence>
<dbReference type="SUPFAM" id="SSF50891">
    <property type="entry name" value="Cyclophilin-like"/>
    <property type="match status" value="1"/>
</dbReference>
<dbReference type="Pfam" id="PF02626">
    <property type="entry name" value="CT_A_B"/>
    <property type="match status" value="1"/>
</dbReference>
<keyword evidence="3" id="KW-0067">ATP-binding</keyword>
<feature type="domain" description="Carboxyltransferase" evidence="4">
    <location>
        <begin position="26"/>
        <end position="308"/>
    </location>
</feature>
<gene>
    <name evidence="5" type="ORF">GCM10011571_27840</name>
</gene>
<accession>A0A8J2VHQ8</accession>
<comment type="caution">
    <text evidence="5">The sequence shown here is derived from an EMBL/GenBank/DDBJ whole genome shotgun (WGS) entry which is preliminary data.</text>
</comment>
<dbReference type="PANTHER" id="PTHR43309">
    <property type="entry name" value="5-OXOPROLINASE SUBUNIT C"/>
    <property type="match status" value="1"/>
</dbReference>
<evidence type="ECO:0000313" key="6">
    <source>
        <dbReference type="Proteomes" id="UP000625210"/>
    </source>
</evidence>
<dbReference type="InterPro" id="IPR029000">
    <property type="entry name" value="Cyclophilin-like_dom_sf"/>
</dbReference>
<protein>
    <submittedName>
        <fullName evidence="5">Urea carboxylase</fullName>
    </submittedName>
</protein>
<keyword evidence="6" id="KW-1185">Reference proteome</keyword>
<evidence type="ECO:0000256" key="2">
    <source>
        <dbReference type="ARBA" id="ARBA00022801"/>
    </source>
</evidence>
<evidence type="ECO:0000256" key="1">
    <source>
        <dbReference type="ARBA" id="ARBA00022741"/>
    </source>
</evidence>
<reference evidence="5" key="1">
    <citation type="journal article" date="2014" name="Int. J. Syst. Evol. Microbiol.">
        <title>Complete genome sequence of Corynebacterium casei LMG S-19264T (=DSM 44701T), isolated from a smear-ripened cheese.</title>
        <authorList>
            <consortium name="US DOE Joint Genome Institute (JGI-PGF)"/>
            <person name="Walter F."/>
            <person name="Albersmeier A."/>
            <person name="Kalinowski J."/>
            <person name="Ruckert C."/>
        </authorList>
    </citation>
    <scope>NUCLEOTIDE SEQUENCE</scope>
    <source>
        <strain evidence="5">CGMCC 1.15179</strain>
    </source>
</reference>
<evidence type="ECO:0000313" key="5">
    <source>
        <dbReference type="EMBL" id="GGE24144.1"/>
    </source>
</evidence>
<proteinExistence type="predicted"/>
<dbReference type="InterPro" id="IPR003778">
    <property type="entry name" value="CT_A_B"/>
</dbReference>
<dbReference type="Gene3D" id="2.40.100.10">
    <property type="entry name" value="Cyclophilin-like"/>
    <property type="match status" value="1"/>
</dbReference>
<organism evidence="5 6">
    <name type="scientific">Marinithermofilum abyssi</name>
    <dbReference type="NCBI Taxonomy" id="1571185"/>
    <lineage>
        <taxon>Bacteria</taxon>
        <taxon>Bacillati</taxon>
        <taxon>Bacillota</taxon>
        <taxon>Bacilli</taxon>
        <taxon>Bacillales</taxon>
        <taxon>Thermoactinomycetaceae</taxon>
        <taxon>Marinithermofilum</taxon>
    </lineage>
</organism>
<dbReference type="NCBIfam" id="TIGR00724">
    <property type="entry name" value="urea_amlyse_rel"/>
    <property type="match status" value="1"/>
</dbReference>
<dbReference type="EMBL" id="BMHQ01000010">
    <property type="protein sequence ID" value="GGE24144.1"/>
    <property type="molecule type" value="Genomic_DNA"/>
</dbReference>
<dbReference type="GO" id="GO:0016787">
    <property type="term" value="F:hydrolase activity"/>
    <property type="evidence" value="ECO:0007669"/>
    <property type="project" value="UniProtKB-KW"/>
</dbReference>
<dbReference type="RefSeq" id="WP_188648494.1">
    <property type="nucleotide sequence ID" value="NZ_BMHQ01000010.1"/>
</dbReference>
<keyword evidence="2" id="KW-0378">Hydrolase</keyword>
<dbReference type="PANTHER" id="PTHR43309:SF5">
    <property type="entry name" value="5-OXOPROLINASE SUBUNIT C"/>
    <property type="match status" value="1"/>
</dbReference>